<feature type="domain" description="N-acetylmuramoyl-L-alanine amidase" evidence="3">
    <location>
        <begin position="5"/>
        <end position="134"/>
    </location>
</feature>
<dbReference type="PANTHER" id="PTHR11022">
    <property type="entry name" value="PEPTIDOGLYCAN RECOGNITION PROTEIN"/>
    <property type="match status" value="1"/>
</dbReference>
<name>A0A9Q1H4T5_HOLLE</name>
<dbReference type="Proteomes" id="UP001152320">
    <property type="component" value="Chromosome 12"/>
</dbReference>
<evidence type="ECO:0000313" key="6">
    <source>
        <dbReference type="Proteomes" id="UP001152320"/>
    </source>
</evidence>
<dbReference type="FunFam" id="3.40.80.10:FF:000001">
    <property type="entry name" value="Peptidoglycan recognition protein 1"/>
    <property type="match status" value="1"/>
</dbReference>
<dbReference type="GO" id="GO:0002376">
    <property type="term" value="P:immune system process"/>
    <property type="evidence" value="ECO:0007669"/>
    <property type="project" value="UniProtKB-KW"/>
</dbReference>
<reference evidence="5" key="1">
    <citation type="submission" date="2021-10" db="EMBL/GenBank/DDBJ databases">
        <title>Tropical sea cucumber genome reveals ecological adaptation and Cuvierian tubules defense mechanism.</title>
        <authorList>
            <person name="Chen T."/>
        </authorList>
    </citation>
    <scope>NUCLEOTIDE SEQUENCE</scope>
    <source>
        <strain evidence="5">Nanhai2018</strain>
        <tissue evidence="5">Muscle</tissue>
    </source>
</reference>
<dbReference type="OrthoDB" id="10001926at2759"/>
<gene>
    <name evidence="5" type="ORF">HOLleu_26049</name>
</gene>
<protein>
    <submittedName>
        <fullName evidence="5">Peptidoglycan recognition protein</fullName>
    </submittedName>
</protein>
<organism evidence="5 6">
    <name type="scientific">Holothuria leucospilota</name>
    <name type="common">Black long sea cucumber</name>
    <name type="synonym">Mertensiothuria leucospilota</name>
    <dbReference type="NCBI Taxonomy" id="206669"/>
    <lineage>
        <taxon>Eukaryota</taxon>
        <taxon>Metazoa</taxon>
        <taxon>Echinodermata</taxon>
        <taxon>Eleutherozoa</taxon>
        <taxon>Echinozoa</taxon>
        <taxon>Holothuroidea</taxon>
        <taxon>Aspidochirotacea</taxon>
        <taxon>Aspidochirotida</taxon>
        <taxon>Holothuriidae</taxon>
        <taxon>Holothuria</taxon>
    </lineage>
</organism>
<dbReference type="GO" id="GO:0008270">
    <property type="term" value="F:zinc ion binding"/>
    <property type="evidence" value="ECO:0007669"/>
    <property type="project" value="InterPro"/>
</dbReference>
<dbReference type="GO" id="GO:0009253">
    <property type="term" value="P:peptidoglycan catabolic process"/>
    <property type="evidence" value="ECO:0007669"/>
    <property type="project" value="InterPro"/>
</dbReference>
<keyword evidence="6" id="KW-1185">Reference proteome</keyword>
<comment type="similarity">
    <text evidence="1">Belongs to the N-acetylmuramoyl-L-alanine amidase 2 family.</text>
</comment>
<dbReference type="GO" id="GO:0008745">
    <property type="term" value="F:N-acetylmuramoyl-L-alanine amidase activity"/>
    <property type="evidence" value="ECO:0007669"/>
    <property type="project" value="InterPro"/>
</dbReference>
<dbReference type="InterPro" id="IPR002502">
    <property type="entry name" value="Amidase_domain"/>
</dbReference>
<keyword evidence="2" id="KW-0391">Immunity</keyword>
<evidence type="ECO:0000313" key="5">
    <source>
        <dbReference type="EMBL" id="KAJ8032505.1"/>
    </source>
</evidence>
<dbReference type="PANTHER" id="PTHR11022:SF41">
    <property type="entry name" value="PEPTIDOGLYCAN-RECOGNITION PROTEIN LC-RELATED"/>
    <property type="match status" value="1"/>
</dbReference>
<comment type="caution">
    <text evidence="5">The sequence shown here is derived from an EMBL/GenBank/DDBJ whole genome shotgun (WGS) entry which is preliminary data.</text>
</comment>
<dbReference type="SMART" id="SM00701">
    <property type="entry name" value="PGRP"/>
    <property type="match status" value="1"/>
</dbReference>
<feature type="domain" description="Peptidoglycan recognition protein family" evidence="4">
    <location>
        <begin position="1"/>
        <end position="128"/>
    </location>
</feature>
<dbReference type="SMART" id="SM00644">
    <property type="entry name" value="Ami_2"/>
    <property type="match status" value="1"/>
</dbReference>
<dbReference type="AlphaFoldDB" id="A0A9Q1H4T5"/>
<evidence type="ECO:0000256" key="2">
    <source>
        <dbReference type="ARBA" id="ARBA00022859"/>
    </source>
</evidence>
<dbReference type="InterPro" id="IPR006619">
    <property type="entry name" value="PGRP_domain_met/bac"/>
</dbReference>
<dbReference type="CDD" id="cd06583">
    <property type="entry name" value="PGRP"/>
    <property type="match status" value="1"/>
</dbReference>
<accession>A0A9Q1H4T5</accession>
<dbReference type="EMBL" id="JAIZAY010000012">
    <property type="protein sequence ID" value="KAJ8032505.1"/>
    <property type="molecule type" value="Genomic_DNA"/>
</dbReference>
<dbReference type="Pfam" id="PF01510">
    <property type="entry name" value="Amidase_2"/>
    <property type="match status" value="1"/>
</dbReference>
<evidence type="ECO:0000259" key="3">
    <source>
        <dbReference type="SMART" id="SM00644"/>
    </source>
</evidence>
<dbReference type="InterPro" id="IPR015510">
    <property type="entry name" value="PGRP"/>
</dbReference>
<evidence type="ECO:0000256" key="1">
    <source>
        <dbReference type="ARBA" id="ARBA00007553"/>
    </source>
</evidence>
<dbReference type="Gene3D" id="3.40.80.10">
    <property type="entry name" value="Peptidoglycan recognition protein-like"/>
    <property type="match status" value="1"/>
</dbReference>
<dbReference type="SUPFAM" id="SSF55846">
    <property type="entry name" value="N-acetylmuramoyl-L-alanine amidase-like"/>
    <property type="match status" value="1"/>
</dbReference>
<proteinExistence type="inferred from homology"/>
<evidence type="ECO:0000259" key="4">
    <source>
        <dbReference type="SMART" id="SM00701"/>
    </source>
</evidence>
<dbReference type="InterPro" id="IPR036505">
    <property type="entry name" value="Amidase/PGRP_sf"/>
</dbReference>
<sequence length="149" mass="16452">MTTPVDHFVVHHSGVVHHSCDDVSSCSRVVRGIQNHHMNNNKWWDIGYNFLIGGDGNVYEGRGWNVVGAHAGVAMYNNNGIGVCMLGDFTSSMPTQAALDALDELVGCCVSRNKLKRNYSVLGHRDVKSTSCPGNQFYNYVTRMQNYGV</sequence>